<reference evidence="4" key="2">
    <citation type="submission" date="2021-08" db="EMBL/GenBank/DDBJ databases">
        <authorList>
            <person name="Tani A."/>
            <person name="Ola A."/>
            <person name="Ogura Y."/>
            <person name="Katsura K."/>
            <person name="Hayashi T."/>
        </authorList>
    </citation>
    <scope>NUCLEOTIDE SEQUENCE</scope>
    <source>
        <strain evidence="4">DSM 17168</strain>
    </source>
</reference>
<dbReference type="RefSeq" id="WP_238241991.1">
    <property type="nucleotide sequence ID" value="NZ_BPQQ01000134.1"/>
</dbReference>
<dbReference type="InterPro" id="IPR047951">
    <property type="entry name" value="Transpos_ISL3"/>
</dbReference>
<dbReference type="Pfam" id="PF01610">
    <property type="entry name" value="DDE_Tnp_ISL3"/>
    <property type="match status" value="1"/>
</dbReference>
<dbReference type="EMBL" id="BPQQ01000134">
    <property type="protein sequence ID" value="GJE04574.1"/>
    <property type="molecule type" value="Genomic_DNA"/>
</dbReference>
<proteinExistence type="predicted"/>
<feature type="domain" description="Transposase IS204/IS1001/IS1096/IS1165 zinc-finger" evidence="3">
    <location>
        <begin position="36"/>
        <end position="79"/>
    </location>
</feature>
<keyword evidence="5" id="KW-1185">Reference proteome</keyword>
<evidence type="ECO:0000259" key="3">
    <source>
        <dbReference type="Pfam" id="PF14690"/>
    </source>
</evidence>
<dbReference type="Pfam" id="PF14690">
    <property type="entry name" value="Zn_ribbon_ISL3"/>
    <property type="match status" value="1"/>
</dbReference>
<evidence type="ECO:0000256" key="1">
    <source>
        <dbReference type="SAM" id="MobiDB-lite"/>
    </source>
</evidence>
<organism evidence="4 5">
    <name type="scientific">Methylobacterium isbiliense</name>
    <dbReference type="NCBI Taxonomy" id="315478"/>
    <lineage>
        <taxon>Bacteria</taxon>
        <taxon>Pseudomonadati</taxon>
        <taxon>Pseudomonadota</taxon>
        <taxon>Alphaproteobacteria</taxon>
        <taxon>Hyphomicrobiales</taxon>
        <taxon>Methylobacteriaceae</taxon>
        <taxon>Methylobacterium</taxon>
    </lineage>
</organism>
<feature type="compositionally biased region" description="Basic and acidic residues" evidence="1">
    <location>
        <begin position="275"/>
        <end position="292"/>
    </location>
</feature>
<dbReference type="NCBIfam" id="NF033550">
    <property type="entry name" value="transpos_ISL3"/>
    <property type="match status" value="1"/>
</dbReference>
<comment type="caution">
    <text evidence="4">The sequence shown here is derived from an EMBL/GenBank/DDBJ whole genome shotgun (WGS) entry which is preliminary data.</text>
</comment>
<accession>A0ABQ4SMW5</accession>
<evidence type="ECO:0000313" key="5">
    <source>
        <dbReference type="Proteomes" id="UP001055153"/>
    </source>
</evidence>
<evidence type="ECO:0000259" key="2">
    <source>
        <dbReference type="Pfam" id="PF01610"/>
    </source>
</evidence>
<evidence type="ECO:0000313" key="4">
    <source>
        <dbReference type="EMBL" id="GJE04574.1"/>
    </source>
</evidence>
<protein>
    <submittedName>
        <fullName evidence="4">ISL3 family transposase ISAzs13</fullName>
    </submittedName>
</protein>
<feature type="domain" description="Transposase IS204/IS1001/IS1096/IS1165 DDE" evidence="2">
    <location>
        <begin position="156"/>
        <end position="253"/>
    </location>
</feature>
<gene>
    <name evidence="4" type="ORF">GMJLKIPL_6538</name>
</gene>
<name>A0ABQ4SMW5_9HYPH</name>
<sequence length="530" mass="59203">MSKRILPLIPAGLVVDDVRCDADRLTITTHPRASGCSCPTCGRSSARLHSRYTRTLADLPWQGRRVAILVRSRRWRCAERSCPRRIFTERLPLAAPPRARRTWRLSELQRHLALALGGEGGARLAGRLGFPTSPDTLLRLLRRVRPTNAAQAPRVLGVDDWAWRRGQRYGTILVDLEHHRVVDLLPDREAATLAHWLRQHPGAEIVARDRAGAYADGVRRGAPGAIQVADRFHLLCNASQALFQVLDRHRGTFARVARTLVQDDVDAAPTPEPRPPTRAEQRRRRGQEAREKRFQHVAALARDGHGVRAIVRETGLARNTVRRWLRAGAAPTWLKGERARITDAFWPHLVRRFEEGEHNATALWREVRARGFRGGVMTVRALVAGLKKATPTAAPNRIMAPVWRPPSPRQATRLLLADKDVSGLDGRFLAALRETIPEIGRAVAEARAFATLVRDRDRAALSAWLDGCRGGPIRGLAEGLRRDRTAVEAALTLPWSTSPVEGQISRLKMLKRAMYGRAKLDLLRARVLAT</sequence>
<dbReference type="InterPro" id="IPR029261">
    <property type="entry name" value="Transposase_Znf"/>
</dbReference>
<dbReference type="InterPro" id="IPR002560">
    <property type="entry name" value="Transposase_DDE"/>
</dbReference>
<dbReference type="Proteomes" id="UP001055153">
    <property type="component" value="Unassembled WGS sequence"/>
</dbReference>
<dbReference type="PANTHER" id="PTHR33498">
    <property type="entry name" value="TRANSPOSASE FOR INSERTION SEQUENCE ELEMENT IS1557"/>
    <property type="match status" value="1"/>
</dbReference>
<feature type="region of interest" description="Disordered" evidence="1">
    <location>
        <begin position="264"/>
        <end position="292"/>
    </location>
</feature>
<dbReference type="PANTHER" id="PTHR33498:SF1">
    <property type="entry name" value="TRANSPOSASE FOR INSERTION SEQUENCE ELEMENT IS1557"/>
    <property type="match status" value="1"/>
</dbReference>
<reference evidence="4" key="1">
    <citation type="journal article" date="2021" name="Front. Microbiol.">
        <title>Comprehensive Comparative Genomics and Phenotyping of Methylobacterium Species.</title>
        <authorList>
            <person name="Alessa O."/>
            <person name="Ogura Y."/>
            <person name="Fujitani Y."/>
            <person name="Takami H."/>
            <person name="Hayashi T."/>
            <person name="Sahin N."/>
            <person name="Tani A."/>
        </authorList>
    </citation>
    <scope>NUCLEOTIDE SEQUENCE</scope>
    <source>
        <strain evidence="4">DSM 17168</strain>
    </source>
</reference>